<dbReference type="EMBL" id="LT907782">
    <property type="protein sequence ID" value="SNX59258.1"/>
    <property type="molecule type" value="Genomic_DNA"/>
</dbReference>
<evidence type="ECO:0000313" key="1">
    <source>
        <dbReference type="EMBL" id="SNX59258.1"/>
    </source>
</evidence>
<dbReference type="AlphaFoldDB" id="A0A285BWI1"/>
<evidence type="ECO:0000313" key="2">
    <source>
        <dbReference type="Proteomes" id="UP000242498"/>
    </source>
</evidence>
<dbReference type="Proteomes" id="UP000242498">
    <property type="component" value="Chromosome I"/>
</dbReference>
<protein>
    <submittedName>
        <fullName evidence="1">Uncharacterized protein</fullName>
    </submittedName>
</protein>
<accession>A0A285BWI1</accession>
<sequence length="34" mass="3871">MPVFMAGFYLIQTHHVNIKVVDSLLKLLAHSFIS</sequence>
<organism evidence="1 2">
    <name type="scientific">Nitrosomonas ureae</name>
    <dbReference type="NCBI Taxonomy" id="44577"/>
    <lineage>
        <taxon>Bacteria</taxon>
        <taxon>Pseudomonadati</taxon>
        <taxon>Pseudomonadota</taxon>
        <taxon>Betaproteobacteria</taxon>
        <taxon>Nitrosomonadales</taxon>
        <taxon>Nitrosomonadaceae</taxon>
        <taxon>Nitrosomonas</taxon>
    </lineage>
</organism>
<name>A0A285BWI1_9PROT</name>
<proteinExistence type="predicted"/>
<gene>
    <name evidence="1" type="ORF">SAMN06296273_0699</name>
</gene>
<reference evidence="1 2" key="1">
    <citation type="submission" date="2017-08" db="EMBL/GenBank/DDBJ databases">
        <authorList>
            <person name="de Groot N.N."/>
        </authorList>
    </citation>
    <scope>NUCLEOTIDE SEQUENCE [LARGE SCALE GENOMIC DNA]</scope>
    <source>
        <strain evidence="1 2">Nm15</strain>
    </source>
</reference>